<reference evidence="2 3" key="1">
    <citation type="submission" date="2019-12" db="EMBL/GenBank/DDBJ databases">
        <title>Sporaefaciens musculi gen. nov., sp. nov., a novel bacterium isolated from the caecum of an obese mouse.</title>
        <authorList>
            <person name="Rasmussen T.S."/>
            <person name="Streidl T."/>
            <person name="Hitch T.C.A."/>
            <person name="Wortmann E."/>
            <person name="Deptula P."/>
            <person name="Hansen M."/>
            <person name="Nielsen D.S."/>
            <person name="Clavel T."/>
            <person name="Vogensen F.K."/>
        </authorList>
    </citation>
    <scope>NUCLEOTIDE SEQUENCE [LARGE SCALE GENOMIC DNA]</scope>
    <source>
        <strain evidence="2 3">WCA-9-b2</strain>
    </source>
</reference>
<name>A0A7X3MDA3_9FIRM</name>
<dbReference type="AlphaFoldDB" id="A0A7X3MDA3"/>
<dbReference type="EMBL" id="WUQX01000001">
    <property type="protein sequence ID" value="MXP74309.1"/>
    <property type="molecule type" value="Genomic_DNA"/>
</dbReference>
<feature type="coiled-coil region" evidence="1">
    <location>
        <begin position="397"/>
        <end position="452"/>
    </location>
</feature>
<gene>
    <name evidence="2" type="ORF">GN277_02390</name>
</gene>
<keyword evidence="1" id="KW-0175">Coiled coil</keyword>
<dbReference type="Proteomes" id="UP000460412">
    <property type="component" value="Unassembled WGS sequence"/>
</dbReference>
<proteinExistence type="predicted"/>
<evidence type="ECO:0000313" key="3">
    <source>
        <dbReference type="Proteomes" id="UP000460412"/>
    </source>
</evidence>
<protein>
    <submittedName>
        <fullName evidence="2">Uncharacterized protein</fullName>
    </submittedName>
</protein>
<sequence>MDKNMIIFNGLRCKVNTKAAFVDMCMETPALASKMLASPVVRSECERKVCSLEDNEKSGVYALRVELNEEKREQIYEEIFGDKLEEERFQELSEIHRRLLEPIRVMHQKETKIDVIPFIVYGVVRNSRCKSMLLESLKGCEKECLKLFQGSEYQSAGFLRKFLLDERKAAKLMTGLLLLLRQEESEEQYRMVMNIIYAGYKSLKNVVKKLDYLTGKQFEELMRKDAMVEISLCQMVIEMVIAEDLDIPRLMDYQFCQVVCMLKIYEERRLNPQEMEADMAEGKRIYRKFLREHREPGAYYVSEFLETENQEMCERWERMEKLLNIFGMETRALYGIYLEKWEAEMLCTIFEEKDWERYKYVLLLGTLCKYIQQIEAMYESEIPEEIQYQRSCEESAVKSMEYERKRMEERLHKLERQKTDKEHELAEAERLIERLRRESMKKDEQHEREKTELNKLREFVFCKKGEGKAESTSDGIGSQMLDVGRLERSIVIGGHRNWQKKLRRCLPTSQFLSSDYMNFDPSVLHNKKYIIVNTDILKHGLYYKIMNERKKEQKVVYVHGNNVDRTLREIARQLG</sequence>
<comment type="caution">
    <text evidence="2">The sequence shown here is derived from an EMBL/GenBank/DDBJ whole genome shotgun (WGS) entry which is preliminary data.</text>
</comment>
<evidence type="ECO:0000256" key="1">
    <source>
        <dbReference type="SAM" id="Coils"/>
    </source>
</evidence>
<evidence type="ECO:0000313" key="2">
    <source>
        <dbReference type="EMBL" id="MXP74309.1"/>
    </source>
</evidence>
<dbReference type="RefSeq" id="WP_159749504.1">
    <property type="nucleotide sequence ID" value="NZ_WUQX01000001.1"/>
</dbReference>
<organism evidence="2 3">
    <name type="scientific">Sporofaciens musculi</name>
    <dbReference type="NCBI Taxonomy" id="2681861"/>
    <lineage>
        <taxon>Bacteria</taxon>
        <taxon>Bacillati</taxon>
        <taxon>Bacillota</taxon>
        <taxon>Clostridia</taxon>
        <taxon>Lachnospirales</taxon>
        <taxon>Lachnospiraceae</taxon>
        <taxon>Sporofaciens</taxon>
    </lineage>
</organism>
<accession>A0A7X3MDA3</accession>
<keyword evidence="3" id="KW-1185">Reference proteome</keyword>